<feature type="region of interest" description="Disordered" evidence="5">
    <location>
        <begin position="395"/>
        <end position="465"/>
    </location>
</feature>
<feature type="compositionally biased region" description="Basic residues" evidence="5">
    <location>
        <begin position="396"/>
        <end position="409"/>
    </location>
</feature>
<proteinExistence type="predicted"/>
<dbReference type="CDD" id="cd11387">
    <property type="entry name" value="bHLHzip_USF_MITF"/>
    <property type="match status" value="1"/>
</dbReference>
<feature type="compositionally biased region" description="Low complexity" evidence="5">
    <location>
        <begin position="456"/>
        <end position="465"/>
    </location>
</feature>
<dbReference type="Proteomes" id="UP000629468">
    <property type="component" value="Unassembled WGS sequence"/>
</dbReference>
<dbReference type="GO" id="GO:0000981">
    <property type="term" value="F:DNA-binding transcription factor activity, RNA polymerase II-specific"/>
    <property type="evidence" value="ECO:0007669"/>
    <property type="project" value="TreeGrafter"/>
</dbReference>
<evidence type="ECO:0000256" key="5">
    <source>
        <dbReference type="SAM" id="MobiDB-lite"/>
    </source>
</evidence>
<dbReference type="AlphaFoldDB" id="A0A8H7EWY1"/>
<evidence type="ECO:0000256" key="3">
    <source>
        <dbReference type="ARBA" id="ARBA00023163"/>
    </source>
</evidence>
<evidence type="ECO:0000256" key="1">
    <source>
        <dbReference type="ARBA" id="ARBA00004123"/>
    </source>
</evidence>
<keyword evidence="2" id="KW-0805">Transcription regulation</keyword>
<reference evidence="7 8" key="1">
    <citation type="journal article" name="Sci. Rep.">
        <title>Telomere-to-telomere assembled and centromere annotated genomes of the two main subspecies of the button mushroom Agaricus bisporus reveal especially polymorphic chromosome ends.</title>
        <authorList>
            <person name="Sonnenberg A.S.M."/>
            <person name="Sedaghat-Telgerd N."/>
            <person name="Lavrijssen B."/>
            <person name="Ohm R.A."/>
            <person name="Hendrickx P.M."/>
            <person name="Scholtmeijer K."/>
            <person name="Baars J.J.P."/>
            <person name="van Peer A."/>
        </authorList>
    </citation>
    <scope>NUCLEOTIDE SEQUENCE [LARGE SCALE GENOMIC DNA]</scope>
    <source>
        <strain evidence="7 8">H119_p4</strain>
    </source>
</reference>
<evidence type="ECO:0000313" key="7">
    <source>
        <dbReference type="EMBL" id="KAF7761352.1"/>
    </source>
</evidence>
<gene>
    <name evidence="7" type="ORF">Agabi119p4_9344</name>
</gene>
<dbReference type="SMART" id="SM00353">
    <property type="entry name" value="HLH"/>
    <property type="match status" value="1"/>
</dbReference>
<dbReference type="GO" id="GO:0005634">
    <property type="term" value="C:nucleus"/>
    <property type="evidence" value="ECO:0007669"/>
    <property type="project" value="UniProtKB-SubCell"/>
</dbReference>
<name>A0A8H7EWY1_AGABI</name>
<dbReference type="PANTHER" id="PTHR46117">
    <property type="entry name" value="FI24210P1"/>
    <property type="match status" value="1"/>
</dbReference>
<feature type="region of interest" description="Disordered" evidence="5">
    <location>
        <begin position="219"/>
        <end position="239"/>
    </location>
</feature>
<dbReference type="GO" id="GO:0046983">
    <property type="term" value="F:protein dimerization activity"/>
    <property type="evidence" value="ECO:0007669"/>
    <property type="project" value="InterPro"/>
</dbReference>
<dbReference type="Pfam" id="PF00010">
    <property type="entry name" value="HLH"/>
    <property type="match status" value="1"/>
</dbReference>
<feature type="domain" description="BHLH" evidence="6">
    <location>
        <begin position="227"/>
        <end position="323"/>
    </location>
</feature>
<dbReference type="InterPro" id="IPR011598">
    <property type="entry name" value="bHLH_dom"/>
</dbReference>
<accession>A0A8H7EWY1</accession>
<feature type="compositionally biased region" description="Basic and acidic residues" evidence="5">
    <location>
        <begin position="427"/>
        <end position="449"/>
    </location>
</feature>
<comment type="caution">
    <text evidence="7">The sequence shown here is derived from an EMBL/GenBank/DDBJ whole genome shotgun (WGS) entry which is preliminary data.</text>
</comment>
<keyword evidence="4" id="KW-0539">Nucleus</keyword>
<dbReference type="InterPro" id="IPR051732">
    <property type="entry name" value="USF"/>
</dbReference>
<comment type="subcellular location">
    <subcellularLocation>
        <location evidence="1">Nucleus</location>
    </subcellularLocation>
</comment>
<dbReference type="PANTHER" id="PTHR46117:SF3">
    <property type="entry name" value="FI24210P1"/>
    <property type="match status" value="1"/>
</dbReference>
<dbReference type="GO" id="GO:0000978">
    <property type="term" value="F:RNA polymerase II cis-regulatory region sequence-specific DNA binding"/>
    <property type="evidence" value="ECO:0007669"/>
    <property type="project" value="TreeGrafter"/>
</dbReference>
<feature type="region of interest" description="Disordered" evidence="5">
    <location>
        <begin position="49"/>
        <end position="103"/>
    </location>
</feature>
<evidence type="ECO:0000256" key="2">
    <source>
        <dbReference type="ARBA" id="ARBA00023015"/>
    </source>
</evidence>
<protein>
    <submittedName>
        <fullName evidence="7">Transcriptional regulator family: Helix-loop-helix</fullName>
    </submittedName>
</protein>
<keyword evidence="3" id="KW-0804">Transcription</keyword>
<dbReference type="PROSITE" id="PS50888">
    <property type="entry name" value="BHLH"/>
    <property type="match status" value="1"/>
</dbReference>
<sequence>MHGGFDAFRKFAAPDDFDDDMAALTGYPPRSTHNIFDISLQTHEPFTSSMRYEPHPFALNRHSPSRSRSRSRPPSAPRPTRARRGNSVSSTSSPPPARPQAILIPGTHSHHRLAASLGGGNAVGSQAWFMNSHSSPSDFSLPTPDSVHSHHYTPFSLNSPTDMHLPPLSHHHPIPQSVPKDPIGPNGTIINGLGINMSSPSSPPQTLTVVQSSAEKQAAIANEKRRRRRESHNAVERRRRDNINEKISELATLIPECMLDVGANGPNLDDPLLSPISPIDGSNLILKKEDQELSTSSPANETGIVKANKGMILRKSVEYIRYLQQLVTAQGARNRELESELKMYRSGTGSDVAESESSHNMVLASESTANTGSFNGFTLPPTHEDDELMVEEGLHHHQHHHHHHHHHNPYRQQEDEMSSPEGSGMSNEHENGDSLERGRTRDVARRTVEDMGLVSTTTTTTTMET</sequence>
<organism evidence="7 8">
    <name type="scientific">Agaricus bisporus var. burnettii</name>
    <dbReference type="NCBI Taxonomy" id="192524"/>
    <lineage>
        <taxon>Eukaryota</taxon>
        <taxon>Fungi</taxon>
        <taxon>Dikarya</taxon>
        <taxon>Basidiomycota</taxon>
        <taxon>Agaricomycotina</taxon>
        <taxon>Agaricomycetes</taxon>
        <taxon>Agaricomycetidae</taxon>
        <taxon>Agaricales</taxon>
        <taxon>Agaricineae</taxon>
        <taxon>Agaricaceae</taxon>
        <taxon>Agaricus</taxon>
    </lineage>
</organism>
<evidence type="ECO:0000256" key="4">
    <source>
        <dbReference type="ARBA" id="ARBA00023242"/>
    </source>
</evidence>
<evidence type="ECO:0000313" key="8">
    <source>
        <dbReference type="Proteomes" id="UP000629468"/>
    </source>
</evidence>
<dbReference type="SUPFAM" id="SSF47459">
    <property type="entry name" value="HLH, helix-loop-helix DNA-binding domain"/>
    <property type="match status" value="1"/>
</dbReference>
<dbReference type="EMBL" id="JABXXO010000013">
    <property type="protein sequence ID" value="KAF7761352.1"/>
    <property type="molecule type" value="Genomic_DNA"/>
</dbReference>
<dbReference type="InterPro" id="IPR036638">
    <property type="entry name" value="HLH_DNA-bd_sf"/>
</dbReference>
<evidence type="ECO:0000259" key="6">
    <source>
        <dbReference type="PROSITE" id="PS50888"/>
    </source>
</evidence>
<dbReference type="Gene3D" id="4.10.280.10">
    <property type="entry name" value="Helix-loop-helix DNA-binding domain"/>
    <property type="match status" value="1"/>
</dbReference>